<dbReference type="AlphaFoldDB" id="A0A5J9SD47"/>
<keyword evidence="5" id="KW-1185">Reference proteome</keyword>
<dbReference type="EMBL" id="RWGY01001129">
    <property type="protein sequence ID" value="TVT96788.1"/>
    <property type="molecule type" value="Genomic_DNA"/>
</dbReference>
<dbReference type="InterPro" id="IPR045005">
    <property type="entry name" value="BPM1-6"/>
</dbReference>
<feature type="domain" description="BTB" evidence="3">
    <location>
        <begin position="180"/>
        <end position="247"/>
    </location>
</feature>
<sequence length="370" mass="40880">MAERKACSVFHGREDRSFQLKLRFSVTNGLTGNGYVEEPVSLLTSNFKCVARYWPHWEDRKDDRGWIKISVEATSTPATQLAQSLILSGHIDLPARNGLPSPGTTVAGSLSGGAVSLFARRDEVEADCVVDGQFTAVCTVAVSFFSKDSTLAPNYRSNPRLPLQTAPKLDHDIFMASDLADVSFEVEGEAFKAHRLVLAARSPVFKSELFGQMAETTATSIKIEDMTAPTFGYMLHYGLVRIISMMPNKPYMYHGVLPAAILDRGGASSSGRMLEVERLCVAADRYGLATLKQTCEEILCTSLSVSTVLSNWEFAEERSCRKLKSSCLEFLADGVIFQEVAITDKYVDLMKNVPAFGFQVRNRFKRVRLA</sequence>
<dbReference type="PROSITE" id="PS50097">
    <property type="entry name" value="BTB"/>
    <property type="match status" value="1"/>
</dbReference>
<dbReference type="InterPro" id="IPR056423">
    <property type="entry name" value="BACK_BPM_SPOP"/>
</dbReference>
<dbReference type="InterPro" id="IPR000210">
    <property type="entry name" value="BTB/POZ_dom"/>
</dbReference>
<dbReference type="Gene3D" id="3.30.710.10">
    <property type="entry name" value="Potassium Channel Kv1.1, Chain A"/>
    <property type="match status" value="1"/>
</dbReference>
<evidence type="ECO:0000256" key="1">
    <source>
        <dbReference type="ARBA" id="ARBA00004906"/>
    </source>
</evidence>
<evidence type="ECO:0000313" key="5">
    <source>
        <dbReference type="Proteomes" id="UP000324897"/>
    </source>
</evidence>
<dbReference type="SMART" id="SM00225">
    <property type="entry name" value="BTB"/>
    <property type="match status" value="1"/>
</dbReference>
<comment type="caution">
    <text evidence="4">The sequence shown here is derived from an EMBL/GenBank/DDBJ whole genome shotgun (WGS) entry which is preliminary data.</text>
</comment>
<dbReference type="GO" id="GO:0016567">
    <property type="term" value="P:protein ubiquitination"/>
    <property type="evidence" value="ECO:0007669"/>
    <property type="project" value="InterPro"/>
</dbReference>
<dbReference type="Pfam" id="PF24570">
    <property type="entry name" value="BACK_BPM_SPOP"/>
    <property type="match status" value="1"/>
</dbReference>
<dbReference type="InterPro" id="IPR011333">
    <property type="entry name" value="SKP1/BTB/POZ_sf"/>
</dbReference>
<protein>
    <recommendedName>
        <fullName evidence="3">BTB domain-containing protein</fullName>
    </recommendedName>
</protein>
<dbReference type="Pfam" id="PF00651">
    <property type="entry name" value="BTB"/>
    <property type="match status" value="1"/>
</dbReference>
<proteinExistence type="inferred from homology"/>
<dbReference type="CDD" id="cd14733">
    <property type="entry name" value="BACK"/>
    <property type="match status" value="1"/>
</dbReference>
<dbReference type="PANTHER" id="PTHR26379:SF469">
    <property type="entry name" value="MAB1"/>
    <property type="match status" value="1"/>
</dbReference>
<organism evidence="4 5">
    <name type="scientific">Eragrostis curvula</name>
    <name type="common">weeping love grass</name>
    <dbReference type="NCBI Taxonomy" id="38414"/>
    <lineage>
        <taxon>Eukaryota</taxon>
        <taxon>Viridiplantae</taxon>
        <taxon>Streptophyta</taxon>
        <taxon>Embryophyta</taxon>
        <taxon>Tracheophyta</taxon>
        <taxon>Spermatophyta</taxon>
        <taxon>Magnoliopsida</taxon>
        <taxon>Liliopsida</taxon>
        <taxon>Poales</taxon>
        <taxon>Poaceae</taxon>
        <taxon>PACMAD clade</taxon>
        <taxon>Chloridoideae</taxon>
        <taxon>Eragrostideae</taxon>
        <taxon>Eragrostidinae</taxon>
        <taxon>Eragrostis</taxon>
    </lineage>
</organism>
<comment type="similarity">
    <text evidence="2">Belongs to the Tdpoz family.</text>
</comment>
<dbReference type="Gramene" id="TVT96788">
    <property type="protein sequence ID" value="TVT96788"/>
    <property type="gene ID" value="EJB05_58001"/>
</dbReference>
<dbReference type="OrthoDB" id="583614at2759"/>
<feature type="non-terminal residue" evidence="4">
    <location>
        <position position="1"/>
    </location>
</feature>
<comment type="pathway">
    <text evidence="1">Protein modification; protein ubiquitination.</text>
</comment>
<gene>
    <name evidence="4" type="ORF">EJB05_58001</name>
</gene>
<reference evidence="4 5" key="1">
    <citation type="journal article" date="2019" name="Sci. Rep.">
        <title>A high-quality genome of Eragrostis curvula grass provides insights into Poaceae evolution and supports new strategies to enhance forage quality.</title>
        <authorList>
            <person name="Carballo J."/>
            <person name="Santos B.A.C.M."/>
            <person name="Zappacosta D."/>
            <person name="Garbus I."/>
            <person name="Selva J.P."/>
            <person name="Gallo C.A."/>
            <person name="Diaz A."/>
            <person name="Albertini E."/>
            <person name="Caccamo M."/>
            <person name="Echenique V."/>
        </authorList>
    </citation>
    <scope>NUCLEOTIDE SEQUENCE [LARGE SCALE GENOMIC DNA]</scope>
    <source>
        <strain evidence="5">cv. Victoria</strain>
        <tissue evidence="4">Leaf</tissue>
    </source>
</reference>
<evidence type="ECO:0000259" key="3">
    <source>
        <dbReference type="PROSITE" id="PS50097"/>
    </source>
</evidence>
<evidence type="ECO:0000313" key="4">
    <source>
        <dbReference type="EMBL" id="TVT96788.1"/>
    </source>
</evidence>
<accession>A0A5J9SD47</accession>
<name>A0A5J9SD47_9POAL</name>
<dbReference type="Proteomes" id="UP000324897">
    <property type="component" value="Unassembled WGS sequence"/>
</dbReference>
<dbReference type="SUPFAM" id="SSF54695">
    <property type="entry name" value="POZ domain"/>
    <property type="match status" value="1"/>
</dbReference>
<evidence type="ECO:0000256" key="2">
    <source>
        <dbReference type="ARBA" id="ARBA00010846"/>
    </source>
</evidence>
<dbReference type="PANTHER" id="PTHR26379">
    <property type="entry name" value="BTB/POZ AND MATH DOMAIN-CONTAINING PROTEIN 1"/>
    <property type="match status" value="1"/>
</dbReference>